<accession>W7IKQ4</accession>
<keyword evidence="3" id="KW-1185">Reference proteome</keyword>
<name>W7IKQ4_9PSEU</name>
<evidence type="ECO:0000313" key="2">
    <source>
        <dbReference type="EMBL" id="EWC60928.1"/>
    </source>
</evidence>
<evidence type="ECO:0000313" key="3">
    <source>
        <dbReference type="Proteomes" id="UP000019277"/>
    </source>
</evidence>
<dbReference type="Proteomes" id="UP000019277">
    <property type="component" value="Unassembled WGS sequence"/>
</dbReference>
<organism evidence="2 3">
    <name type="scientific">Actinokineospora spheciospongiae</name>
    <dbReference type="NCBI Taxonomy" id="909613"/>
    <lineage>
        <taxon>Bacteria</taxon>
        <taxon>Bacillati</taxon>
        <taxon>Actinomycetota</taxon>
        <taxon>Actinomycetes</taxon>
        <taxon>Pseudonocardiales</taxon>
        <taxon>Pseudonocardiaceae</taxon>
        <taxon>Actinokineospora</taxon>
    </lineage>
</organism>
<protein>
    <submittedName>
        <fullName evidence="2">Uncharacterized protein</fullName>
    </submittedName>
</protein>
<reference evidence="2 3" key="1">
    <citation type="journal article" date="2014" name="Genome Announc.">
        <title>Draft Genome Sequence of the Antitrypanosomally Active Sponge-Associated Bacterium Actinokineospora sp. Strain EG49.</title>
        <authorList>
            <person name="Harjes J."/>
            <person name="Ryu T."/>
            <person name="Abdelmohsen U.R."/>
            <person name="Moitinho-Silva L."/>
            <person name="Horn H."/>
            <person name="Ravasi T."/>
            <person name="Hentschel U."/>
        </authorList>
    </citation>
    <scope>NUCLEOTIDE SEQUENCE [LARGE SCALE GENOMIC DNA]</scope>
    <source>
        <strain evidence="2 3">EG49</strain>
    </source>
</reference>
<dbReference type="AlphaFoldDB" id="W7IKQ4"/>
<dbReference type="EMBL" id="AYXG01000139">
    <property type="protein sequence ID" value="EWC60928.1"/>
    <property type="molecule type" value="Genomic_DNA"/>
</dbReference>
<gene>
    <name evidence="2" type="ORF">UO65_3858</name>
</gene>
<sequence length="97" mass="11090">MVPMGIRRARGGRTGPRLPVRARQRTGARSWRTGWWSLDGRSRARRRAMARRWLTMALRRSVAPSGRDTVRLGRARGAWALRRGTVAPHRPAVARLR</sequence>
<proteinExistence type="predicted"/>
<comment type="caution">
    <text evidence="2">The sequence shown here is derived from an EMBL/GenBank/DDBJ whole genome shotgun (WGS) entry which is preliminary data.</text>
</comment>
<evidence type="ECO:0000256" key="1">
    <source>
        <dbReference type="SAM" id="MobiDB-lite"/>
    </source>
</evidence>
<feature type="region of interest" description="Disordered" evidence="1">
    <location>
        <begin position="1"/>
        <end position="25"/>
    </location>
</feature>